<gene>
    <name evidence="1" type="ORF">KDA_05340</name>
</gene>
<accession>A0A402B117</accession>
<proteinExistence type="predicted"/>
<dbReference type="Proteomes" id="UP000287171">
    <property type="component" value="Unassembled WGS sequence"/>
</dbReference>
<keyword evidence="2" id="KW-1185">Reference proteome</keyword>
<protein>
    <submittedName>
        <fullName evidence="1">Uncharacterized protein</fullName>
    </submittedName>
</protein>
<evidence type="ECO:0000313" key="1">
    <source>
        <dbReference type="EMBL" id="GCE25050.1"/>
    </source>
</evidence>
<dbReference type="EMBL" id="BIFT01000001">
    <property type="protein sequence ID" value="GCE25050.1"/>
    <property type="molecule type" value="Genomic_DNA"/>
</dbReference>
<reference evidence="2" key="1">
    <citation type="submission" date="2018-12" db="EMBL/GenBank/DDBJ databases">
        <title>Tengunoibacter tsumagoiensis gen. nov., sp. nov., Dictyobacter kobayashii sp. nov., D. alpinus sp. nov., and D. joshuensis sp. nov. and description of Dictyobacteraceae fam. nov. within the order Ktedonobacterales isolated from Tengu-no-mugimeshi.</title>
        <authorList>
            <person name="Wang C.M."/>
            <person name="Zheng Y."/>
            <person name="Sakai Y."/>
            <person name="Toyoda A."/>
            <person name="Minakuchi Y."/>
            <person name="Abe K."/>
            <person name="Yokota A."/>
            <person name="Yabe S."/>
        </authorList>
    </citation>
    <scope>NUCLEOTIDE SEQUENCE [LARGE SCALE GENOMIC DNA]</scope>
    <source>
        <strain evidence="2">Uno16</strain>
    </source>
</reference>
<dbReference type="AlphaFoldDB" id="A0A402B117"/>
<evidence type="ECO:0000313" key="2">
    <source>
        <dbReference type="Proteomes" id="UP000287171"/>
    </source>
</evidence>
<comment type="caution">
    <text evidence="1">The sequence shown here is derived from an EMBL/GenBank/DDBJ whole genome shotgun (WGS) entry which is preliminary data.</text>
</comment>
<name>A0A402B117_9CHLR</name>
<sequence length="97" mass="10763">MKSGLAANDRYLPWSDARLFAIDSFSASGPKHSKHVYQLELAGQHEVISWLDSMQTVPVETTFSKPTLTNEEYARQLDALRSVIVAKTGLPLSDLSK</sequence>
<organism evidence="1 2">
    <name type="scientific">Dictyobacter alpinus</name>
    <dbReference type="NCBI Taxonomy" id="2014873"/>
    <lineage>
        <taxon>Bacteria</taxon>
        <taxon>Bacillati</taxon>
        <taxon>Chloroflexota</taxon>
        <taxon>Ktedonobacteria</taxon>
        <taxon>Ktedonobacterales</taxon>
        <taxon>Dictyobacteraceae</taxon>
        <taxon>Dictyobacter</taxon>
    </lineage>
</organism>